<evidence type="ECO:0000256" key="6">
    <source>
        <dbReference type="ARBA" id="ARBA00023136"/>
    </source>
</evidence>
<keyword evidence="6 7" id="KW-0472">Membrane</keyword>
<dbReference type="PANTHER" id="PTHR11706">
    <property type="entry name" value="SOLUTE CARRIER PROTEIN FAMILY 11 MEMBER"/>
    <property type="match status" value="1"/>
</dbReference>
<gene>
    <name evidence="8" type="ORF">HPE56_06245</name>
</gene>
<proteinExistence type="predicted"/>
<feature type="transmembrane region" description="Helical" evidence="7">
    <location>
        <begin position="363"/>
        <end position="387"/>
    </location>
</feature>
<feature type="transmembrane region" description="Helical" evidence="7">
    <location>
        <begin position="294"/>
        <end position="326"/>
    </location>
</feature>
<keyword evidence="9" id="KW-1185">Reference proteome</keyword>
<evidence type="ECO:0000256" key="5">
    <source>
        <dbReference type="ARBA" id="ARBA00022989"/>
    </source>
</evidence>
<evidence type="ECO:0000256" key="1">
    <source>
        <dbReference type="ARBA" id="ARBA00004141"/>
    </source>
</evidence>
<feature type="transmembrane region" description="Helical" evidence="7">
    <location>
        <begin position="338"/>
        <end position="357"/>
    </location>
</feature>
<comment type="caution">
    <text evidence="8">The sequence shown here is derived from an EMBL/GenBank/DDBJ whole genome shotgun (WGS) entry which is preliminary data.</text>
</comment>
<dbReference type="InterPro" id="IPR001046">
    <property type="entry name" value="NRAMP_fam"/>
</dbReference>
<dbReference type="NCBIfam" id="NF037982">
    <property type="entry name" value="Nramp_1"/>
    <property type="match status" value="1"/>
</dbReference>
<protein>
    <submittedName>
        <fullName evidence="8">Nramp family divalent metal transporter</fullName>
    </submittedName>
</protein>
<feature type="transmembrane region" description="Helical" evidence="7">
    <location>
        <begin position="23"/>
        <end position="42"/>
    </location>
</feature>
<feature type="transmembrane region" description="Helical" evidence="7">
    <location>
        <begin position="171"/>
        <end position="190"/>
    </location>
</feature>
<comment type="subcellular location">
    <subcellularLocation>
        <location evidence="1">Membrane</location>
        <topology evidence="1">Multi-pass membrane protein</topology>
    </subcellularLocation>
</comment>
<keyword evidence="5 7" id="KW-1133">Transmembrane helix</keyword>
<feature type="transmembrane region" description="Helical" evidence="7">
    <location>
        <begin position="62"/>
        <end position="85"/>
    </location>
</feature>
<dbReference type="RefSeq" id="WP_188242920.1">
    <property type="nucleotide sequence ID" value="NZ_JABTCF010000003.1"/>
</dbReference>
<feature type="transmembrane region" description="Helical" evidence="7">
    <location>
        <begin position="141"/>
        <end position="159"/>
    </location>
</feature>
<reference evidence="8" key="1">
    <citation type="submission" date="2020-05" db="EMBL/GenBank/DDBJ databases">
        <title>The draft genome sequence of Maribacter sp. ANRC-HE7.</title>
        <authorList>
            <person name="Mu L."/>
        </authorList>
    </citation>
    <scope>NUCLEOTIDE SEQUENCE</scope>
    <source>
        <strain evidence="8">ANRC-HE7</strain>
    </source>
</reference>
<evidence type="ECO:0000256" key="7">
    <source>
        <dbReference type="SAM" id="Phobius"/>
    </source>
</evidence>
<keyword evidence="4" id="KW-0769">Symport</keyword>
<accession>A0ABR7UYP3</accession>
<evidence type="ECO:0000313" key="8">
    <source>
        <dbReference type="EMBL" id="MBD0777386.1"/>
    </source>
</evidence>
<keyword evidence="2" id="KW-0813">Transport</keyword>
<evidence type="ECO:0000256" key="4">
    <source>
        <dbReference type="ARBA" id="ARBA00022847"/>
    </source>
</evidence>
<keyword evidence="3 7" id="KW-0812">Transmembrane</keyword>
<name>A0ABR7UYP3_9FLAO</name>
<evidence type="ECO:0000256" key="2">
    <source>
        <dbReference type="ARBA" id="ARBA00022448"/>
    </source>
</evidence>
<feature type="transmembrane region" description="Helical" evidence="7">
    <location>
        <begin position="407"/>
        <end position="425"/>
    </location>
</feature>
<dbReference type="EMBL" id="JABTCF010000003">
    <property type="protein sequence ID" value="MBD0777386.1"/>
    <property type="molecule type" value="Genomic_DNA"/>
</dbReference>
<dbReference type="PANTHER" id="PTHR11706:SF33">
    <property type="entry name" value="NATURAL RESISTANCE-ASSOCIATED MACROPHAGE PROTEIN 2"/>
    <property type="match status" value="1"/>
</dbReference>
<evidence type="ECO:0000256" key="3">
    <source>
        <dbReference type="ARBA" id="ARBA00022692"/>
    </source>
</evidence>
<sequence length="426" mass="46681">MGDKHKLGNTGYRSKLGAFKGKVALLVSSIAPGLFLLGYNIGTGSVTTMATSGAQYGLRLSWALLLSCVFTYFLIISFGKFTIVSGKTVLQSFRSRFGYGIAMFILLSLILSEFASCIGIMGVVTQIIQEWSRPYTSDGSGFHPMLIWLFFSAILVFLLWQGRYRFFEKVLAVFVGLMAASFLMTLFVTSPPPVDYLIGLIPTLPKENHTFLIISGMVGTTMGGVLYVVRSVLVSEKGWTLKDLKIEKRDAAISSGLMFILSLAVMGCAAGTLFPKGLHIENAIDMVKLMEPLAGKFASSIFVFGIVSAGLSSLFPILLLAPWLWSDFQGVKSNLKSPVSRGLIILGILISVTFPLFGGRPIFIMIASQSLAIMATPLILFLILILLNDKKIMGKYKFNIRQNITMILILLFTIYMAVVGYMGLFF</sequence>
<evidence type="ECO:0000313" key="9">
    <source>
        <dbReference type="Proteomes" id="UP001166021"/>
    </source>
</evidence>
<feature type="transmembrane region" description="Helical" evidence="7">
    <location>
        <begin position="210"/>
        <end position="230"/>
    </location>
</feature>
<feature type="transmembrane region" description="Helical" evidence="7">
    <location>
        <begin position="251"/>
        <end position="274"/>
    </location>
</feature>
<feature type="transmembrane region" description="Helical" evidence="7">
    <location>
        <begin position="97"/>
        <end position="121"/>
    </location>
</feature>
<dbReference type="Proteomes" id="UP001166021">
    <property type="component" value="Unassembled WGS sequence"/>
</dbReference>
<dbReference type="Pfam" id="PF01566">
    <property type="entry name" value="Nramp"/>
    <property type="match status" value="1"/>
</dbReference>
<organism evidence="8 9">
    <name type="scientific">Maribacter aquimaris</name>
    <dbReference type="NCBI Taxonomy" id="2737171"/>
    <lineage>
        <taxon>Bacteria</taxon>
        <taxon>Pseudomonadati</taxon>
        <taxon>Bacteroidota</taxon>
        <taxon>Flavobacteriia</taxon>
        <taxon>Flavobacteriales</taxon>
        <taxon>Flavobacteriaceae</taxon>
        <taxon>Maribacter</taxon>
    </lineage>
</organism>